<dbReference type="PANTHER" id="PTHR36368">
    <property type="entry name" value="ATP-DEPENDENT CASEINOLYTIC PROTEASE/CROTONASE FAMILY PROTEIN"/>
    <property type="match status" value="1"/>
</dbReference>
<feature type="compositionally biased region" description="Basic and acidic residues" evidence="1">
    <location>
        <begin position="63"/>
        <end position="72"/>
    </location>
</feature>
<dbReference type="PANTHER" id="PTHR36368:SF1">
    <property type="entry name" value="ATP-DEPENDENT CASEINOLYTIC PROTEASE_CROTONASE FAMILY PROTEIN"/>
    <property type="match status" value="1"/>
</dbReference>
<feature type="region of interest" description="Disordered" evidence="1">
    <location>
        <begin position="1"/>
        <end position="22"/>
    </location>
</feature>
<name>A0ABC9F794_9POAL</name>
<dbReference type="EMBL" id="OZ075115">
    <property type="protein sequence ID" value="CAL5069672.1"/>
    <property type="molecule type" value="Genomic_DNA"/>
</dbReference>
<feature type="compositionally biased region" description="Polar residues" evidence="1">
    <location>
        <begin position="10"/>
        <end position="22"/>
    </location>
</feature>
<evidence type="ECO:0000256" key="1">
    <source>
        <dbReference type="SAM" id="MobiDB-lite"/>
    </source>
</evidence>
<dbReference type="Proteomes" id="UP001497457">
    <property type="component" value="Chromosome 5rd"/>
</dbReference>
<feature type="region of interest" description="Disordered" evidence="1">
    <location>
        <begin position="242"/>
        <end position="275"/>
    </location>
</feature>
<sequence length="511" mass="56502">MDDGAGEAAGQSQVHGWSSYPLSFPSQPPDIKNWFPSYEYESPEVPELVADPAIDNSSETQDPFEHPLSKHSARDGGVALKEICLGDQSEPEVFAGKYLVPVDKGIIEPAPKRKQSLRALFGDGFLDKDQKATAAESHSLLPVQRNALQHLPDFIASLPDTKQRQEGSTEHSKVLVDCDGISSVDTQDSTPADQDVECSKQSVDCDDARLANIDIGEGFAEDAIHQVEPPLKFNGANLAATEKSTQDGVEHSIRPVSRNDISLAETEENSPQEESQRCKLALDSKRSQVSCDGISSVDTQDSTPADQEVECSKQSVDCDDARLANIDIGEGFAEDAIHQVELPLKFNGTNLVAAEENIQDGVEHSIRPVSRNNFSLAETEENSPQEESQRCKLALDSKRSQEIVASDGFVAVKRKVQRPDECKMNKIPRHPMRREKENGKLQENNGISEQKVLVQEQTRRPFADRTNFSEAAPAAPAQEVSRKWKCPRKGKPFVGRPMKQLRLEQWVRRMN</sequence>
<reference evidence="2" key="1">
    <citation type="submission" date="2024-10" db="EMBL/GenBank/DDBJ databases">
        <authorList>
            <person name="Ryan C."/>
        </authorList>
    </citation>
    <scope>NUCLEOTIDE SEQUENCE [LARGE SCALE GENOMIC DNA]</scope>
</reference>
<organism evidence="2 3">
    <name type="scientific">Urochloa decumbens</name>
    <dbReference type="NCBI Taxonomy" id="240449"/>
    <lineage>
        <taxon>Eukaryota</taxon>
        <taxon>Viridiplantae</taxon>
        <taxon>Streptophyta</taxon>
        <taxon>Embryophyta</taxon>
        <taxon>Tracheophyta</taxon>
        <taxon>Spermatophyta</taxon>
        <taxon>Magnoliopsida</taxon>
        <taxon>Liliopsida</taxon>
        <taxon>Poales</taxon>
        <taxon>Poaceae</taxon>
        <taxon>PACMAD clade</taxon>
        <taxon>Panicoideae</taxon>
        <taxon>Panicodae</taxon>
        <taxon>Paniceae</taxon>
        <taxon>Melinidinae</taxon>
        <taxon>Urochloa</taxon>
    </lineage>
</organism>
<protein>
    <submittedName>
        <fullName evidence="2">Uncharacterized protein</fullName>
    </submittedName>
</protein>
<keyword evidence="3" id="KW-1185">Reference proteome</keyword>
<evidence type="ECO:0000313" key="2">
    <source>
        <dbReference type="EMBL" id="CAL5069672.1"/>
    </source>
</evidence>
<evidence type="ECO:0000313" key="3">
    <source>
        <dbReference type="Proteomes" id="UP001497457"/>
    </source>
</evidence>
<feature type="region of interest" description="Disordered" evidence="1">
    <location>
        <begin position="46"/>
        <end position="72"/>
    </location>
</feature>
<gene>
    <name evidence="2" type="ORF">URODEC1_LOCUS102350</name>
</gene>
<feature type="compositionally biased region" description="Basic and acidic residues" evidence="1">
    <location>
        <begin position="244"/>
        <end position="253"/>
    </location>
</feature>
<accession>A0ABC9F794</accession>
<dbReference type="AlphaFoldDB" id="A0ABC9F794"/>
<proteinExistence type="predicted"/>
<feature type="region of interest" description="Disordered" evidence="1">
    <location>
        <begin position="464"/>
        <end position="483"/>
    </location>
</feature>